<dbReference type="HAMAP" id="MF_00409">
    <property type="entry name" value="LpxK"/>
    <property type="match status" value="1"/>
</dbReference>
<dbReference type="RefSeq" id="WP_315948374.1">
    <property type="nucleotide sequence ID" value="NZ_JAWCUA010000010.1"/>
</dbReference>
<evidence type="ECO:0000313" key="15">
    <source>
        <dbReference type="Proteomes" id="UP001257914"/>
    </source>
</evidence>
<evidence type="ECO:0000256" key="6">
    <source>
        <dbReference type="ARBA" id="ARBA00022556"/>
    </source>
</evidence>
<sequence>MNWIERGWYSASKLNFILLPLTVLFWLLSSVRKWLFKLGLKQTIQSPLPVIVVGNISVGGTGKTPFVIYLVELLRQQGFEPAIVSRGYGAEKSNDEPFPRLVTPELPVNLSGDEPKLLYLRTQCPVVIGSDRAQAVQFVKDNTRANIVISDDGLQHYKMARDIEIVLLDAKRMFGNGWLLPVGPLRELPSRLQTVDLTLINSGSETSEEQDQAKTEKEYQLAAEIAYNLLTPNLTLSTNTKVKLVSGIGNPQRFLSTALTMGYQVDDTLWFADHHQFKAQDFERFNLDDIILLTEKDAVKCRAFAQDNWYVLPISAVISKQVELKLLELINDLPKAH</sequence>
<dbReference type="PANTHER" id="PTHR42724">
    <property type="entry name" value="TETRAACYLDISACCHARIDE 4'-KINASE"/>
    <property type="match status" value="1"/>
</dbReference>
<reference evidence="14 15" key="1">
    <citation type="submission" date="2023-10" db="EMBL/GenBank/DDBJ databases">
        <title>Psychrosphaera aquimaarina strain SW33 isolated from seawater.</title>
        <authorList>
            <person name="Bayburt H."/>
            <person name="Kim J.M."/>
            <person name="Choi B.J."/>
            <person name="Jeon C.O."/>
        </authorList>
    </citation>
    <scope>NUCLEOTIDE SEQUENCE [LARGE SCALE GENOMIC DNA]</scope>
    <source>
        <strain evidence="14 15">KCTC 52743</strain>
    </source>
</reference>
<evidence type="ECO:0000256" key="12">
    <source>
        <dbReference type="ARBA" id="ARBA00029757"/>
    </source>
</evidence>
<dbReference type="Proteomes" id="UP001257914">
    <property type="component" value="Unassembled WGS sequence"/>
</dbReference>
<evidence type="ECO:0000256" key="2">
    <source>
        <dbReference type="ARBA" id="ARBA00004870"/>
    </source>
</evidence>
<evidence type="ECO:0000256" key="9">
    <source>
        <dbReference type="ARBA" id="ARBA00022777"/>
    </source>
</evidence>
<dbReference type="GO" id="GO:0009029">
    <property type="term" value="F:lipid-A 4'-kinase activity"/>
    <property type="evidence" value="ECO:0007669"/>
    <property type="project" value="UniProtKB-EC"/>
</dbReference>
<dbReference type="NCBIfam" id="TIGR00682">
    <property type="entry name" value="lpxK"/>
    <property type="match status" value="1"/>
</dbReference>
<evidence type="ECO:0000256" key="3">
    <source>
        <dbReference type="ARBA" id="ARBA00012071"/>
    </source>
</evidence>
<evidence type="ECO:0000313" key="14">
    <source>
        <dbReference type="EMBL" id="MDU0114701.1"/>
    </source>
</evidence>
<comment type="caution">
    <text evidence="14">The sequence shown here is derived from an EMBL/GenBank/DDBJ whole genome shotgun (WGS) entry which is preliminary data.</text>
</comment>
<gene>
    <name evidence="13 14" type="primary">lpxK</name>
    <name evidence="14" type="ORF">RT723_17230</name>
</gene>
<protein>
    <recommendedName>
        <fullName evidence="4 13">Tetraacyldisaccharide 4'-kinase</fullName>
        <ecNumber evidence="3 13">2.7.1.130</ecNumber>
    </recommendedName>
    <alternativeName>
        <fullName evidence="12 13">Lipid A 4'-kinase</fullName>
    </alternativeName>
</protein>
<name>A0ABU3R4U0_9GAMM</name>
<keyword evidence="6 13" id="KW-0441">Lipid A biosynthesis</keyword>
<keyword evidence="9 13" id="KW-0418">Kinase</keyword>
<comment type="pathway">
    <text evidence="2 13">Glycolipid biosynthesis; lipid IV(A) biosynthesis; lipid IV(A) from (3R)-3-hydroxytetradecanoyl-[acyl-carrier-protein] and UDP-N-acetyl-alpha-D-glucosamine: step 6/6.</text>
</comment>
<comment type="function">
    <text evidence="1 13">Transfers the gamma-phosphate of ATP to the 4'-position of a tetraacyldisaccharide 1-phosphate intermediate (termed DS-1-P) to form tetraacyldisaccharide 1,4'-bis-phosphate (lipid IVA).</text>
</comment>
<dbReference type="InterPro" id="IPR027417">
    <property type="entry name" value="P-loop_NTPase"/>
</dbReference>
<evidence type="ECO:0000256" key="5">
    <source>
        <dbReference type="ARBA" id="ARBA00022516"/>
    </source>
</evidence>
<evidence type="ECO:0000256" key="1">
    <source>
        <dbReference type="ARBA" id="ARBA00002274"/>
    </source>
</evidence>
<organism evidence="14 15">
    <name type="scientific">Psychrosphaera aquimarina</name>
    <dbReference type="NCBI Taxonomy" id="2044854"/>
    <lineage>
        <taxon>Bacteria</taxon>
        <taxon>Pseudomonadati</taxon>
        <taxon>Pseudomonadota</taxon>
        <taxon>Gammaproteobacteria</taxon>
        <taxon>Alteromonadales</taxon>
        <taxon>Pseudoalteromonadaceae</taxon>
        <taxon>Psychrosphaera</taxon>
    </lineage>
</organism>
<evidence type="ECO:0000256" key="7">
    <source>
        <dbReference type="ARBA" id="ARBA00022679"/>
    </source>
</evidence>
<keyword evidence="10 13" id="KW-0067">ATP-binding</keyword>
<feature type="binding site" evidence="13">
    <location>
        <begin position="57"/>
        <end position="64"/>
    </location>
    <ligand>
        <name>ATP</name>
        <dbReference type="ChEBI" id="CHEBI:30616"/>
    </ligand>
</feature>
<dbReference type="EMBL" id="JAWCUA010000010">
    <property type="protein sequence ID" value="MDU0114701.1"/>
    <property type="molecule type" value="Genomic_DNA"/>
</dbReference>
<keyword evidence="11 13" id="KW-0443">Lipid metabolism</keyword>
<dbReference type="InterPro" id="IPR003758">
    <property type="entry name" value="LpxK"/>
</dbReference>
<keyword evidence="8 13" id="KW-0547">Nucleotide-binding</keyword>
<comment type="similarity">
    <text evidence="13">Belongs to the LpxK family.</text>
</comment>
<evidence type="ECO:0000256" key="8">
    <source>
        <dbReference type="ARBA" id="ARBA00022741"/>
    </source>
</evidence>
<keyword evidence="7 13" id="KW-0808">Transferase</keyword>
<evidence type="ECO:0000256" key="10">
    <source>
        <dbReference type="ARBA" id="ARBA00022840"/>
    </source>
</evidence>
<accession>A0ABU3R4U0</accession>
<keyword evidence="15" id="KW-1185">Reference proteome</keyword>
<evidence type="ECO:0000256" key="11">
    <source>
        <dbReference type="ARBA" id="ARBA00023098"/>
    </source>
</evidence>
<dbReference type="PANTHER" id="PTHR42724:SF1">
    <property type="entry name" value="TETRAACYLDISACCHARIDE 4'-KINASE, MITOCHONDRIAL-RELATED"/>
    <property type="match status" value="1"/>
</dbReference>
<dbReference type="Pfam" id="PF02606">
    <property type="entry name" value="LpxK"/>
    <property type="match status" value="1"/>
</dbReference>
<keyword evidence="5 13" id="KW-0444">Lipid biosynthesis</keyword>
<proteinExistence type="inferred from homology"/>
<evidence type="ECO:0000256" key="13">
    <source>
        <dbReference type="HAMAP-Rule" id="MF_00409"/>
    </source>
</evidence>
<dbReference type="SUPFAM" id="SSF52540">
    <property type="entry name" value="P-loop containing nucleoside triphosphate hydrolases"/>
    <property type="match status" value="1"/>
</dbReference>
<evidence type="ECO:0000256" key="4">
    <source>
        <dbReference type="ARBA" id="ARBA00016436"/>
    </source>
</evidence>
<dbReference type="EC" id="2.7.1.130" evidence="3 13"/>
<comment type="catalytic activity">
    <reaction evidence="13">
        <text>a lipid A disaccharide + ATP = a lipid IVA + ADP + H(+)</text>
        <dbReference type="Rhea" id="RHEA:67840"/>
        <dbReference type="ChEBI" id="CHEBI:15378"/>
        <dbReference type="ChEBI" id="CHEBI:30616"/>
        <dbReference type="ChEBI" id="CHEBI:176343"/>
        <dbReference type="ChEBI" id="CHEBI:176425"/>
        <dbReference type="ChEBI" id="CHEBI:456216"/>
        <dbReference type="EC" id="2.7.1.130"/>
    </reaction>
</comment>